<evidence type="ECO:0000256" key="3">
    <source>
        <dbReference type="ARBA" id="ARBA00022605"/>
    </source>
</evidence>
<dbReference type="InterPro" id="IPR036230">
    <property type="entry name" value="LeuA_allosteric_dom_sf"/>
</dbReference>
<evidence type="ECO:0000259" key="10">
    <source>
        <dbReference type="PROSITE" id="PS50991"/>
    </source>
</evidence>
<evidence type="ECO:0000313" key="11">
    <source>
        <dbReference type="EMBL" id="WBL36859.1"/>
    </source>
</evidence>
<evidence type="ECO:0000313" key="12">
    <source>
        <dbReference type="Proteomes" id="UP001212803"/>
    </source>
</evidence>
<dbReference type="InterPro" id="IPR013709">
    <property type="entry name" value="2-isopropylmalate_synth_dimer"/>
</dbReference>
<organism evidence="11 12">
    <name type="scientific">Tepidiforma flava</name>
    <dbReference type="NCBI Taxonomy" id="3004094"/>
    <lineage>
        <taxon>Bacteria</taxon>
        <taxon>Bacillati</taxon>
        <taxon>Chloroflexota</taxon>
        <taxon>Tepidiformia</taxon>
        <taxon>Tepidiformales</taxon>
        <taxon>Tepidiformaceae</taxon>
        <taxon>Tepidiforma</taxon>
    </lineage>
</organism>
<dbReference type="PROSITE" id="PS00815">
    <property type="entry name" value="AIPM_HOMOCIT_SYNTH_1"/>
    <property type="match status" value="1"/>
</dbReference>
<dbReference type="InterPro" id="IPR013785">
    <property type="entry name" value="Aldolase_TIM"/>
</dbReference>
<evidence type="ECO:0000256" key="6">
    <source>
        <dbReference type="ARBA" id="ARBA00023304"/>
    </source>
</evidence>
<dbReference type="InterPro" id="IPR054691">
    <property type="entry name" value="LeuA/HCS_post-cat"/>
</dbReference>
<dbReference type="InterPro" id="IPR005675">
    <property type="entry name" value="Citramal_synthase"/>
</dbReference>
<dbReference type="Gene3D" id="3.30.160.270">
    <property type="match status" value="1"/>
</dbReference>
<comment type="pathway">
    <text evidence="1">Amino-acid biosynthesis; L-isoleucine biosynthesis; 2-oxobutanoate from pyruvate: step 1/3.</text>
</comment>
<sequence length="527" mass="57897">MPTDQVQLYDTTLRDGSQMEGISLSVEDKIRITKKLDELGFEWIEGGFPGSNPKDAEYFRRLREVKLRHAKVSAFGGTRKPNTTCEADANIQSMVAADTPGVTLVGKASLYQVTDILETTPEENLAMIADTVRYFKQLGKTVFFDAEHFFDGFYGDPDYSLQCLVTAARAGADALVLCDTNGGMTTRSMLRALEAVQQRVKDVRLGIHLHNDAGLAVANSLHAVEAGVWQVQGCVNGYGERCGNADILTIAANLKLKYGIDVLEDEQLARLTEVANYVAELANMALNPQTPYVGAAAFAHKAGYHVAGIIKDEKAYQHVDPALVGNRSRVLVSELSGQRNLVMKLKEAGLDFLSQDEIKRLLELVKEREAQGYQYEGAEASFEMLVRRSLPGYRPPFELEDFVIVERRRVRKGDGGNEMLAEAMVKLTINGETIHTAHEGNGPVNALDGAVRKALNPLFPQLEQVKLVDYKVRILDSQSATGARVRVLIESTDGTRHWTTVGSSTDIIEASWLALADALEYALTTEG</sequence>
<keyword evidence="3" id="KW-0028">Amino-acid biosynthesis</keyword>
<dbReference type="SUPFAM" id="SSF51569">
    <property type="entry name" value="Aldolase"/>
    <property type="match status" value="1"/>
</dbReference>
<dbReference type="PROSITE" id="PS00816">
    <property type="entry name" value="AIPM_HOMOCIT_SYNTH_2"/>
    <property type="match status" value="1"/>
</dbReference>
<dbReference type="Pfam" id="PF08502">
    <property type="entry name" value="LeuA_dimer"/>
    <property type="match status" value="1"/>
</dbReference>
<evidence type="ECO:0000256" key="8">
    <source>
        <dbReference type="NCBIfam" id="TIGR00977"/>
    </source>
</evidence>
<reference evidence="11 12" key="1">
    <citation type="journal article" date="2023" name="ISME J.">
        <title>Thermophilic Dehalococcoidia with unusual traits shed light on an unexpected past.</title>
        <authorList>
            <person name="Palmer M."/>
            <person name="Covington J.K."/>
            <person name="Zhou E.M."/>
            <person name="Thomas S.C."/>
            <person name="Habib N."/>
            <person name="Seymour C.O."/>
            <person name="Lai D."/>
            <person name="Johnston J."/>
            <person name="Hashimi A."/>
            <person name="Jiao J.Y."/>
            <person name="Muok A.R."/>
            <person name="Liu L."/>
            <person name="Xian W.D."/>
            <person name="Zhi X.Y."/>
            <person name="Li M.M."/>
            <person name="Silva L.P."/>
            <person name="Bowen B.P."/>
            <person name="Louie K."/>
            <person name="Briegel A."/>
            <person name="Pett-Ridge J."/>
            <person name="Weber P.K."/>
            <person name="Tocheva E.I."/>
            <person name="Woyke T."/>
            <person name="Northen T.R."/>
            <person name="Mayali X."/>
            <person name="Li W.J."/>
            <person name="Hedlund B.P."/>
        </authorList>
    </citation>
    <scope>NUCLEOTIDE SEQUENCE [LARGE SCALE GENOMIC DNA]</scope>
    <source>
        <strain evidence="11 12">YIM 72310</strain>
    </source>
</reference>
<evidence type="ECO:0000256" key="5">
    <source>
        <dbReference type="ARBA" id="ARBA00022679"/>
    </source>
</evidence>
<dbReference type="Pfam" id="PF22617">
    <property type="entry name" value="HCS_D2"/>
    <property type="match status" value="1"/>
</dbReference>
<dbReference type="NCBIfam" id="TIGR00977">
    <property type="entry name" value="citramal_synth"/>
    <property type="match status" value="1"/>
</dbReference>
<dbReference type="EMBL" id="CP115149">
    <property type="protein sequence ID" value="WBL36859.1"/>
    <property type="molecule type" value="Genomic_DNA"/>
</dbReference>
<keyword evidence="5 9" id="KW-0808">Transferase</keyword>
<comment type="catalytic activity">
    <reaction evidence="7">
        <text>pyruvate + acetyl-CoA + H2O = (3R)-citramalate + CoA + H(+)</text>
        <dbReference type="Rhea" id="RHEA:19045"/>
        <dbReference type="ChEBI" id="CHEBI:15361"/>
        <dbReference type="ChEBI" id="CHEBI:15377"/>
        <dbReference type="ChEBI" id="CHEBI:15378"/>
        <dbReference type="ChEBI" id="CHEBI:30934"/>
        <dbReference type="ChEBI" id="CHEBI:57287"/>
        <dbReference type="ChEBI" id="CHEBI:57288"/>
        <dbReference type="EC" id="2.3.3.21"/>
    </reaction>
</comment>
<evidence type="ECO:0000256" key="1">
    <source>
        <dbReference type="ARBA" id="ARBA00004743"/>
    </source>
</evidence>
<evidence type="ECO:0000256" key="4">
    <source>
        <dbReference type="ARBA" id="ARBA00022624"/>
    </source>
</evidence>
<dbReference type="RefSeq" id="WP_270057376.1">
    <property type="nucleotide sequence ID" value="NZ_CP115149.1"/>
</dbReference>
<feature type="domain" description="Pyruvate carboxyltransferase" evidence="10">
    <location>
        <begin position="6"/>
        <end position="272"/>
    </location>
</feature>
<keyword evidence="12" id="KW-1185">Reference proteome</keyword>
<dbReference type="Proteomes" id="UP001212803">
    <property type="component" value="Chromosome"/>
</dbReference>
<dbReference type="SUPFAM" id="SSF110921">
    <property type="entry name" value="2-isopropylmalate synthase LeuA, allosteric (dimerisation) domain"/>
    <property type="match status" value="1"/>
</dbReference>
<dbReference type="PANTHER" id="PTHR43538">
    <property type="entry name" value="ALPHA-IPM SYNTHASE/HOMOCITRATE SYNTHASE"/>
    <property type="match status" value="1"/>
</dbReference>
<dbReference type="PANTHER" id="PTHR43538:SF1">
    <property type="entry name" value="(R)-CITRAMALATE SYNTHASE"/>
    <property type="match status" value="1"/>
</dbReference>
<dbReference type="CDD" id="cd07941">
    <property type="entry name" value="DRE_TIM_LeuA3"/>
    <property type="match status" value="1"/>
</dbReference>
<name>A0ABY7M9W6_9CHLR</name>
<dbReference type="Gene3D" id="1.10.238.260">
    <property type="match status" value="1"/>
</dbReference>
<dbReference type="SMART" id="SM00917">
    <property type="entry name" value="LeuA_dimer"/>
    <property type="match status" value="1"/>
</dbReference>
<evidence type="ECO:0000256" key="9">
    <source>
        <dbReference type="RuleBase" id="RU003523"/>
    </source>
</evidence>
<dbReference type="EC" id="2.3.3.21" evidence="8"/>
<evidence type="ECO:0000256" key="2">
    <source>
        <dbReference type="ARBA" id="ARBA00006154"/>
    </source>
</evidence>
<dbReference type="PROSITE" id="PS50991">
    <property type="entry name" value="PYR_CT"/>
    <property type="match status" value="1"/>
</dbReference>
<dbReference type="InterPro" id="IPR000891">
    <property type="entry name" value="PYR_CT"/>
</dbReference>
<comment type="similarity">
    <text evidence="2 9">Belongs to the alpha-IPM synthase/homocitrate synthase family.</text>
</comment>
<keyword evidence="4" id="KW-0412">Isoleucine biosynthesis</keyword>
<dbReference type="Gene3D" id="3.20.20.70">
    <property type="entry name" value="Aldolase class I"/>
    <property type="match status" value="1"/>
</dbReference>
<accession>A0ABY7M9W6</accession>
<evidence type="ECO:0000256" key="7">
    <source>
        <dbReference type="ARBA" id="ARBA00048263"/>
    </source>
</evidence>
<keyword evidence="6" id="KW-0100">Branched-chain amino acid biosynthesis</keyword>
<protein>
    <recommendedName>
        <fullName evidence="8">Citramalate synthase</fullName>
        <ecNumber evidence="8">2.3.3.21</ecNumber>
    </recommendedName>
</protein>
<proteinExistence type="inferred from homology"/>
<dbReference type="InterPro" id="IPR002034">
    <property type="entry name" value="AIPM/Hcit_synth_CS"/>
</dbReference>
<dbReference type="Pfam" id="PF00682">
    <property type="entry name" value="HMGL-like"/>
    <property type="match status" value="1"/>
</dbReference>
<gene>
    <name evidence="11" type="primary">cimA</name>
    <name evidence="11" type="ORF">O0235_04680</name>
</gene>